<evidence type="ECO:0000313" key="4">
    <source>
        <dbReference type="EMBL" id="MET3657472.1"/>
    </source>
</evidence>
<dbReference type="PANTHER" id="PTHR32494:SF5">
    <property type="entry name" value="ALLANTOATE AMIDOHYDROLASE"/>
    <property type="match status" value="1"/>
</dbReference>
<dbReference type="Proteomes" id="UP001549104">
    <property type="component" value="Unassembled WGS sequence"/>
</dbReference>
<dbReference type="SUPFAM" id="SSF53187">
    <property type="entry name" value="Zn-dependent exopeptidases"/>
    <property type="match status" value="1"/>
</dbReference>
<dbReference type="Pfam" id="PF01546">
    <property type="entry name" value="Peptidase_M20"/>
    <property type="match status" value="1"/>
</dbReference>
<dbReference type="GO" id="GO:0047652">
    <property type="term" value="F:allantoate deiminase activity"/>
    <property type="evidence" value="ECO:0007669"/>
    <property type="project" value="UniProtKB-EC"/>
</dbReference>
<evidence type="ECO:0000313" key="5">
    <source>
        <dbReference type="Proteomes" id="UP001549104"/>
    </source>
</evidence>
<dbReference type="PIRSF" id="PIRSF001235">
    <property type="entry name" value="Amidase_carbamoylase"/>
    <property type="match status" value="1"/>
</dbReference>
<dbReference type="NCBIfam" id="NF006771">
    <property type="entry name" value="PRK09290.1-5"/>
    <property type="match status" value="1"/>
</dbReference>
<dbReference type="RefSeq" id="WP_354313331.1">
    <property type="nucleotide sequence ID" value="NZ_JBEPME010000003.1"/>
</dbReference>
<dbReference type="EC" id="3.5.3.9" evidence="4"/>
<comment type="similarity">
    <text evidence="1">Belongs to the peptidase M20 family.</text>
</comment>
<dbReference type="CDD" id="cd03884">
    <property type="entry name" value="M20_bAS"/>
    <property type="match status" value="1"/>
</dbReference>
<dbReference type="Gene3D" id="3.40.630.10">
    <property type="entry name" value="Zn peptidases"/>
    <property type="match status" value="1"/>
</dbReference>
<dbReference type="NCBIfam" id="TIGR01879">
    <property type="entry name" value="hydantase"/>
    <property type="match status" value="1"/>
</dbReference>
<sequence>MTANQQRIEQHIELLNRFTATPGAGVTRLTYSQEDLQARNYIKEKMVEYDLTVTEDGLGNIFGKLEGALPDAPSVIVGSHFDSVPNGGAYDGAAGVVVGLEVAALFKENNLKPAYPLEIIALVEEEGSRFGGGLMGSRGMMGLLTAEDFKTLADKDGILAVDAMADIWVNPAKAKKRDPKTIKAFLELHIEQGPILEETNIQIGVVEAIVGLTQLEVTVQGQAGHAGTTPMDRRSDALVSAAHIIAALPGIASGEGQGTVITTGRLNVFPNGANVIPDKVVFSVDIRSGKEEHVLNAVRKVEELIVQQDGNGIRTSIEQQLYIEPKELDSSIRSLLKEASDHLEIPYCSINSGAGHDAMVFSDYTACGMVFIPSKDGLSHCPEEWSDPGHLADGTTIIYEAVKRLTEAKTT</sequence>
<dbReference type="EMBL" id="JBEPME010000003">
    <property type="protein sequence ID" value="MET3657472.1"/>
    <property type="molecule type" value="Genomic_DNA"/>
</dbReference>
<organism evidence="4 5">
    <name type="scientific">Sporosarcina psychrophila</name>
    <name type="common">Bacillus psychrophilus</name>
    <dbReference type="NCBI Taxonomy" id="1476"/>
    <lineage>
        <taxon>Bacteria</taxon>
        <taxon>Bacillati</taxon>
        <taxon>Bacillota</taxon>
        <taxon>Bacilli</taxon>
        <taxon>Bacillales</taxon>
        <taxon>Caryophanaceae</taxon>
        <taxon>Sporosarcina</taxon>
    </lineage>
</organism>
<dbReference type="InterPro" id="IPR010158">
    <property type="entry name" value="Amidase_Cbmase"/>
</dbReference>
<proteinExistence type="inferred from homology"/>
<dbReference type="InterPro" id="IPR011650">
    <property type="entry name" value="Peptidase_M20_dimer"/>
</dbReference>
<dbReference type="PANTHER" id="PTHR32494">
    <property type="entry name" value="ALLANTOATE DEIMINASE-RELATED"/>
    <property type="match status" value="1"/>
</dbReference>
<keyword evidence="2 4" id="KW-0378">Hydrolase</keyword>
<feature type="domain" description="Peptidase M20 dimerisation" evidence="3">
    <location>
        <begin position="211"/>
        <end position="308"/>
    </location>
</feature>
<evidence type="ECO:0000259" key="3">
    <source>
        <dbReference type="Pfam" id="PF07687"/>
    </source>
</evidence>
<keyword evidence="5" id="KW-1185">Reference proteome</keyword>
<name>A0ABV2K8R8_SPOPS</name>
<evidence type="ECO:0000256" key="1">
    <source>
        <dbReference type="ARBA" id="ARBA00006153"/>
    </source>
</evidence>
<gene>
    <name evidence="4" type="ORF">ABIC55_002559</name>
</gene>
<dbReference type="InterPro" id="IPR002933">
    <property type="entry name" value="Peptidase_M20"/>
</dbReference>
<dbReference type="SUPFAM" id="SSF55031">
    <property type="entry name" value="Bacterial exopeptidase dimerisation domain"/>
    <property type="match status" value="1"/>
</dbReference>
<protein>
    <submittedName>
        <fullName evidence="4">Allantoate deiminase</fullName>
        <ecNumber evidence="4">3.5.3.9</ecNumber>
    </submittedName>
</protein>
<dbReference type="Gene3D" id="3.30.70.360">
    <property type="match status" value="1"/>
</dbReference>
<accession>A0ABV2K8R8</accession>
<evidence type="ECO:0000256" key="2">
    <source>
        <dbReference type="ARBA" id="ARBA00022801"/>
    </source>
</evidence>
<dbReference type="InterPro" id="IPR036264">
    <property type="entry name" value="Bact_exopeptidase_dim_dom"/>
</dbReference>
<reference evidence="4 5" key="1">
    <citation type="submission" date="2024-06" db="EMBL/GenBank/DDBJ databases">
        <title>Sorghum-associated microbial communities from plants grown in Nebraska, USA.</title>
        <authorList>
            <person name="Schachtman D."/>
        </authorList>
    </citation>
    <scope>NUCLEOTIDE SEQUENCE [LARGE SCALE GENOMIC DNA]</scope>
    <source>
        <strain evidence="4 5">1288</strain>
    </source>
</reference>
<dbReference type="Pfam" id="PF07687">
    <property type="entry name" value="M20_dimer"/>
    <property type="match status" value="1"/>
</dbReference>
<comment type="caution">
    <text evidence="4">The sequence shown here is derived from an EMBL/GenBank/DDBJ whole genome shotgun (WGS) entry which is preliminary data.</text>
</comment>